<dbReference type="AlphaFoldDB" id="A0A7W7PNU7"/>
<dbReference type="Pfam" id="PF13349">
    <property type="entry name" value="DUF4097"/>
    <property type="match status" value="1"/>
</dbReference>
<dbReference type="InterPro" id="IPR025164">
    <property type="entry name" value="Toastrack_DUF4097"/>
</dbReference>
<comment type="caution">
    <text evidence="2">The sequence shown here is derived from an EMBL/GenBank/DDBJ whole genome shotgun (WGS) entry which is preliminary data.</text>
</comment>
<dbReference type="Proteomes" id="UP000556084">
    <property type="component" value="Unassembled WGS sequence"/>
</dbReference>
<reference evidence="2 3" key="1">
    <citation type="submission" date="2020-08" db="EMBL/GenBank/DDBJ databases">
        <title>Genomic Encyclopedia of Type Strains, Phase III (KMG-III): the genomes of soil and plant-associated and newly described type strains.</title>
        <authorList>
            <person name="Whitman W."/>
        </authorList>
    </citation>
    <scope>NUCLEOTIDE SEQUENCE [LARGE SCALE GENOMIC DNA]</scope>
    <source>
        <strain evidence="2 3">CECT 3266</strain>
    </source>
</reference>
<keyword evidence="3" id="KW-1185">Reference proteome</keyword>
<evidence type="ECO:0000259" key="1">
    <source>
        <dbReference type="Pfam" id="PF13349"/>
    </source>
</evidence>
<feature type="domain" description="DUF4097" evidence="1">
    <location>
        <begin position="134"/>
        <end position="243"/>
    </location>
</feature>
<dbReference type="RefSeq" id="WP_184350971.1">
    <property type="nucleotide sequence ID" value="NZ_JACHJH010000006.1"/>
</dbReference>
<organism evidence="2 3">
    <name type="scientific">Streptomyces olivoverticillatus</name>
    <dbReference type="NCBI Taxonomy" id="66427"/>
    <lineage>
        <taxon>Bacteria</taxon>
        <taxon>Bacillati</taxon>
        <taxon>Actinomycetota</taxon>
        <taxon>Actinomycetes</taxon>
        <taxon>Kitasatosporales</taxon>
        <taxon>Streptomycetaceae</taxon>
        <taxon>Streptomyces</taxon>
    </lineage>
</organism>
<dbReference type="EMBL" id="JACHJH010000006">
    <property type="protein sequence ID" value="MBB4895175.1"/>
    <property type="molecule type" value="Genomic_DNA"/>
</dbReference>
<proteinExistence type="predicted"/>
<protein>
    <recommendedName>
        <fullName evidence="1">DUF4097 domain-containing protein</fullName>
    </recommendedName>
</protein>
<gene>
    <name evidence="2" type="ORF">FHS39_004242</name>
</gene>
<accession>A0A7W7PNU7</accession>
<sequence length="260" mass="28072">MKGWKVDRPQRKVFEGVRAVRSFTVRGRVQVVGTDDSFVTIEVSEVGRHPFYIRQHEDGLLHIGHQGTSWQQILKGRLSRRHAQHAVVSLAVPRDCPLDLWSVSAEVVACDSRAGIQVHNGGGGTTLNRLSGPVEVDTASGHVDAIGLTGDVEVRSVSGAVALYARPRRKRNLKLSSVSGDISVCLPAVSDARVHLESLNGRVSSQFPSVTPVRMPGHHRAKGDLGSGDSSVWATSVSGRISLISGRAEVFGPHDMAEWE</sequence>
<evidence type="ECO:0000313" key="3">
    <source>
        <dbReference type="Proteomes" id="UP000556084"/>
    </source>
</evidence>
<name>A0A7W7PNU7_9ACTN</name>
<evidence type="ECO:0000313" key="2">
    <source>
        <dbReference type="EMBL" id="MBB4895175.1"/>
    </source>
</evidence>